<reference evidence="4" key="2">
    <citation type="submission" date="2023-05" db="EMBL/GenBank/DDBJ databases">
        <authorList>
            <consortium name="Lawrence Berkeley National Laboratory"/>
            <person name="Steindorff A."/>
            <person name="Hensen N."/>
            <person name="Bonometti L."/>
            <person name="Westerberg I."/>
            <person name="Brannstrom I.O."/>
            <person name="Guillou S."/>
            <person name="Cros-Aarteil S."/>
            <person name="Calhoun S."/>
            <person name="Haridas S."/>
            <person name="Kuo A."/>
            <person name="Mondo S."/>
            <person name="Pangilinan J."/>
            <person name="Riley R."/>
            <person name="Labutti K."/>
            <person name="Andreopoulos B."/>
            <person name="Lipzen A."/>
            <person name="Chen C."/>
            <person name="Yanf M."/>
            <person name="Daum C."/>
            <person name="Ng V."/>
            <person name="Clum A."/>
            <person name="Ohm R."/>
            <person name="Martin F."/>
            <person name="Silar P."/>
            <person name="Natvig D."/>
            <person name="Lalanne C."/>
            <person name="Gautier V."/>
            <person name="Ament-Velasquez S.L."/>
            <person name="Kruys A."/>
            <person name="Hutchinson M.I."/>
            <person name="Powell A.J."/>
            <person name="Barry K."/>
            <person name="Miller A.N."/>
            <person name="Grigoriev I.V."/>
            <person name="Debuchy R."/>
            <person name="Gladieux P."/>
            <person name="Thoren M.H."/>
            <person name="Johannesson H."/>
        </authorList>
    </citation>
    <scope>NUCLEOTIDE SEQUENCE</scope>
    <source>
        <strain evidence="4">CBS 892.96</strain>
    </source>
</reference>
<reference evidence="4" key="1">
    <citation type="journal article" date="2023" name="Mol. Phylogenet. Evol.">
        <title>Genome-scale phylogeny and comparative genomics of the fungal order Sordariales.</title>
        <authorList>
            <person name="Hensen N."/>
            <person name="Bonometti L."/>
            <person name="Westerberg I."/>
            <person name="Brannstrom I.O."/>
            <person name="Guillou S."/>
            <person name="Cros-Aarteil S."/>
            <person name="Calhoun S."/>
            <person name="Haridas S."/>
            <person name="Kuo A."/>
            <person name="Mondo S."/>
            <person name="Pangilinan J."/>
            <person name="Riley R."/>
            <person name="LaButti K."/>
            <person name="Andreopoulos B."/>
            <person name="Lipzen A."/>
            <person name="Chen C."/>
            <person name="Yan M."/>
            <person name="Daum C."/>
            <person name="Ng V."/>
            <person name="Clum A."/>
            <person name="Steindorff A."/>
            <person name="Ohm R.A."/>
            <person name="Martin F."/>
            <person name="Silar P."/>
            <person name="Natvig D.O."/>
            <person name="Lalanne C."/>
            <person name="Gautier V."/>
            <person name="Ament-Velasquez S.L."/>
            <person name="Kruys A."/>
            <person name="Hutchinson M.I."/>
            <person name="Powell A.J."/>
            <person name="Barry K."/>
            <person name="Miller A.N."/>
            <person name="Grigoriev I.V."/>
            <person name="Debuchy R."/>
            <person name="Gladieux P."/>
            <person name="Hiltunen Thoren M."/>
            <person name="Johannesson H."/>
        </authorList>
    </citation>
    <scope>NUCLEOTIDE SEQUENCE</scope>
    <source>
        <strain evidence="4">CBS 892.96</strain>
    </source>
</reference>
<dbReference type="Proteomes" id="UP001302321">
    <property type="component" value="Unassembled WGS sequence"/>
</dbReference>
<feature type="region of interest" description="Disordered" evidence="2">
    <location>
        <begin position="115"/>
        <end position="140"/>
    </location>
</feature>
<dbReference type="PANTHER" id="PTHR35392">
    <property type="entry name" value="ZN(II)2CYS6 TRANSCRIPTION FACTOR (EUROFUNG)-RELATED-RELATED"/>
    <property type="match status" value="1"/>
</dbReference>
<dbReference type="SUPFAM" id="SSF57701">
    <property type="entry name" value="Zn2/Cys6 DNA-binding domain"/>
    <property type="match status" value="1"/>
</dbReference>
<dbReference type="EMBL" id="MU866588">
    <property type="protein sequence ID" value="KAK4171313.1"/>
    <property type="molecule type" value="Genomic_DNA"/>
</dbReference>
<dbReference type="GO" id="GO:0008270">
    <property type="term" value="F:zinc ion binding"/>
    <property type="evidence" value="ECO:0007669"/>
    <property type="project" value="InterPro"/>
</dbReference>
<dbReference type="InterPro" id="IPR036864">
    <property type="entry name" value="Zn2-C6_fun-type_DNA-bd_sf"/>
</dbReference>
<evidence type="ECO:0000313" key="4">
    <source>
        <dbReference type="EMBL" id="KAK4171313.1"/>
    </source>
</evidence>
<dbReference type="InterPro" id="IPR001138">
    <property type="entry name" value="Zn2Cys6_DnaBD"/>
</dbReference>
<proteinExistence type="predicted"/>
<evidence type="ECO:0000256" key="2">
    <source>
        <dbReference type="SAM" id="MobiDB-lite"/>
    </source>
</evidence>
<dbReference type="AlphaFoldDB" id="A0AAN6VY13"/>
<feature type="domain" description="Zn(2)-C6 fungal-type" evidence="3">
    <location>
        <begin position="247"/>
        <end position="268"/>
    </location>
</feature>
<gene>
    <name evidence="4" type="ORF">QBC36DRAFT_350441</name>
</gene>
<keyword evidence="5" id="KW-1185">Reference proteome</keyword>
<organism evidence="4 5">
    <name type="scientific">Triangularia setosa</name>
    <dbReference type="NCBI Taxonomy" id="2587417"/>
    <lineage>
        <taxon>Eukaryota</taxon>
        <taxon>Fungi</taxon>
        <taxon>Dikarya</taxon>
        <taxon>Ascomycota</taxon>
        <taxon>Pezizomycotina</taxon>
        <taxon>Sordariomycetes</taxon>
        <taxon>Sordariomycetidae</taxon>
        <taxon>Sordariales</taxon>
        <taxon>Podosporaceae</taxon>
        <taxon>Triangularia</taxon>
    </lineage>
</organism>
<dbReference type="CDD" id="cd00067">
    <property type="entry name" value="GAL4"/>
    <property type="match status" value="1"/>
</dbReference>
<keyword evidence="1" id="KW-0539">Nucleus</keyword>
<dbReference type="PANTHER" id="PTHR35392:SF3">
    <property type="entry name" value="ZN(2)-C6 FUNGAL-TYPE DOMAIN-CONTAINING PROTEIN"/>
    <property type="match status" value="1"/>
</dbReference>
<dbReference type="InterPro" id="IPR052973">
    <property type="entry name" value="Fungal_sec-metab_reg_TF"/>
</dbReference>
<evidence type="ECO:0000313" key="5">
    <source>
        <dbReference type="Proteomes" id="UP001302321"/>
    </source>
</evidence>
<evidence type="ECO:0000256" key="1">
    <source>
        <dbReference type="ARBA" id="ARBA00023242"/>
    </source>
</evidence>
<accession>A0AAN6VY13</accession>
<dbReference type="Pfam" id="PF00172">
    <property type="entry name" value="Zn_clus"/>
    <property type="match status" value="1"/>
</dbReference>
<name>A0AAN6VY13_9PEZI</name>
<sequence>MYEQWELDQELQGLSSLRSSDYEDLNTISLTPQSSSIDFDLEEPLRTATSLSTIIPSAVSNNIEGLERLGVSSWDFVSIQDHNAISLPSSHVIDSSDLGPGAAGVVELPLRQESLPSGYSGDYSNEATTEHNAPSKDQSVEGQEEVGIGCAPHVIRPKRTLSTTRKDSRGKSLHALSTTPYQLTLENVTSHDCFSAFRNILPRVEGSLYSYTEPDAQASSLFPRKGKRKPNTDAGRKKIKLVRRIGACIRCRIFKESCDENEPCGRCIVALANAKVYQLPCYREPLDNVIAFRAGNARAGKRRSEPMSPRWSSDDTSPRTVTLSYPFKRPGAGAEITVTVQCRRFIPYEWDVMEEPWEVPTTGEVVNMKSTLFACYDQGASVDTIAHYIKATKAELLDESLDSVADQLLQLTTAEATRYCLKYENSAVATAMNIRAASFFSRTKMIMTGANVLELPYFGDIRFLINGGYPVPGILDYQIDYLAIRYMLRQMELLVKQLKKLIFGKNQKKNWYEVYLSVFVLLQSLETVQARQIEILRRYKGRDPEAFARVRIVATTMMEEWEYSAKILIYHYRAVLKGMVPFAATWNDKHVAELRKECGLDPESLQYARQMSDIIRDRADFLQQISKENLDNASAKPLVWIAQLYVDDMS</sequence>
<comment type="caution">
    <text evidence="4">The sequence shown here is derived from an EMBL/GenBank/DDBJ whole genome shotgun (WGS) entry which is preliminary data.</text>
</comment>
<evidence type="ECO:0000259" key="3">
    <source>
        <dbReference type="Pfam" id="PF00172"/>
    </source>
</evidence>
<protein>
    <recommendedName>
        <fullName evidence="3">Zn(2)-C6 fungal-type domain-containing protein</fullName>
    </recommendedName>
</protein>
<dbReference type="GO" id="GO:0000981">
    <property type="term" value="F:DNA-binding transcription factor activity, RNA polymerase II-specific"/>
    <property type="evidence" value="ECO:0007669"/>
    <property type="project" value="InterPro"/>
</dbReference>